<comment type="caution">
    <text evidence="3">The sequence shown here is derived from an EMBL/GenBank/DDBJ whole genome shotgun (WGS) entry which is preliminary data.</text>
</comment>
<proteinExistence type="inferred from homology"/>
<sequence>MVFVAFDTAERLGTGALRSLGFAEAEAALVLDHLMDCELRGLSYAGLARILSIADRFTHTPMTDAAMRITRESPVSAQLDGADRIGYLVGRRATEIAVEKAQVSGLAVVGANRTWYTGMLSYYAEMITAAGMVAMLASNATPWVAPHGGTEPRFGTNPICFGFPSAGGVPVIWDIGISEIIHAQAVLANRTGRRLPPGSAYDSAGKPTDDPVAALSGAFTSWGGHRGSGLGIVVQLLGILAGSPAQPPQLEDFGMIVLALRPDLFGSAAEFEQRTAEFAAAVRATRPADPAVAVRMPFERSAAVRAERSAAGGIEVEQAVLDGLRRLTPTA</sequence>
<accession>A0ABW4ESQ5</accession>
<dbReference type="RefSeq" id="WP_344720436.1">
    <property type="nucleotide sequence ID" value="NZ_BAAAUS010000006.1"/>
</dbReference>
<keyword evidence="2" id="KW-0560">Oxidoreductase</keyword>
<evidence type="ECO:0000256" key="2">
    <source>
        <dbReference type="ARBA" id="ARBA00023002"/>
    </source>
</evidence>
<dbReference type="InterPro" id="IPR043143">
    <property type="entry name" value="Mal/L-sulf/L-lact_DH-like_NADP"/>
</dbReference>
<dbReference type="InterPro" id="IPR036111">
    <property type="entry name" value="Mal/L-sulfo/L-lacto_DH-like_sf"/>
</dbReference>
<reference evidence="4" key="1">
    <citation type="journal article" date="2019" name="Int. J. Syst. Evol. Microbiol.">
        <title>The Global Catalogue of Microorganisms (GCM) 10K type strain sequencing project: providing services to taxonomists for standard genome sequencing and annotation.</title>
        <authorList>
            <consortium name="The Broad Institute Genomics Platform"/>
            <consortium name="The Broad Institute Genome Sequencing Center for Infectious Disease"/>
            <person name="Wu L."/>
            <person name="Ma J."/>
        </authorList>
    </citation>
    <scope>NUCLEOTIDE SEQUENCE [LARGE SCALE GENOMIC DNA]</scope>
    <source>
        <strain evidence="4">CCM 7043</strain>
    </source>
</reference>
<dbReference type="PANTHER" id="PTHR11091:SF0">
    <property type="entry name" value="MALATE DEHYDROGENASE"/>
    <property type="match status" value="1"/>
</dbReference>
<dbReference type="Gene3D" id="1.10.1530.10">
    <property type="match status" value="1"/>
</dbReference>
<dbReference type="PANTHER" id="PTHR11091">
    <property type="entry name" value="OXIDOREDUCTASE-RELATED"/>
    <property type="match status" value="1"/>
</dbReference>
<dbReference type="Pfam" id="PF02615">
    <property type="entry name" value="Ldh_2"/>
    <property type="match status" value="1"/>
</dbReference>
<dbReference type="SUPFAM" id="SSF89733">
    <property type="entry name" value="L-sulfolactate dehydrogenase-like"/>
    <property type="match status" value="1"/>
</dbReference>
<evidence type="ECO:0000256" key="1">
    <source>
        <dbReference type="ARBA" id="ARBA00006056"/>
    </source>
</evidence>
<organism evidence="3 4">
    <name type="scientific">Pseudonocardia yunnanensis</name>
    <dbReference type="NCBI Taxonomy" id="58107"/>
    <lineage>
        <taxon>Bacteria</taxon>
        <taxon>Bacillati</taxon>
        <taxon>Actinomycetota</taxon>
        <taxon>Actinomycetes</taxon>
        <taxon>Pseudonocardiales</taxon>
        <taxon>Pseudonocardiaceae</taxon>
        <taxon>Pseudonocardia</taxon>
    </lineage>
</organism>
<gene>
    <name evidence="3" type="ORF">ACFSJD_12235</name>
</gene>
<protein>
    <submittedName>
        <fullName evidence="3">Ldh family oxidoreductase</fullName>
    </submittedName>
</protein>
<dbReference type="Gene3D" id="3.30.1370.60">
    <property type="entry name" value="Hypothetical oxidoreductase yiak, domain 2"/>
    <property type="match status" value="1"/>
</dbReference>
<keyword evidence="4" id="KW-1185">Reference proteome</keyword>
<comment type="similarity">
    <text evidence="1">Belongs to the LDH2/MDH2 oxidoreductase family.</text>
</comment>
<dbReference type="InterPro" id="IPR003767">
    <property type="entry name" value="Malate/L-lactate_DH-like"/>
</dbReference>
<dbReference type="InterPro" id="IPR043144">
    <property type="entry name" value="Mal/L-sulf/L-lact_DH-like_ah"/>
</dbReference>
<dbReference type="EMBL" id="JBHUCO010000012">
    <property type="protein sequence ID" value="MFD1518263.1"/>
    <property type="molecule type" value="Genomic_DNA"/>
</dbReference>
<name>A0ABW4ESQ5_9PSEU</name>
<dbReference type="Proteomes" id="UP001597114">
    <property type="component" value="Unassembled WGS sequence"/>
</dbReference>
<evidence type="ECO:0000313" key="3">
    <source>
        <dbReference type="EMBL" id="MFD1518263.1"/>
    </source>
</evidence>
<evidence type="ECO:0000313" key="4">
    <source>
        <dbReference type="Proteomes" id="UP001597114"/>
    </source>
</evidence>